<protein>
    <submittedName>
        <fullName evidence="1">Uncharacterized protein</fullName>
    </submittedName>
</protein>
<organism evidence="1 2">
    <name type="scientific">Aedes aegypti</name>
    <name type="common">Yellowfever mosquito</name>
    <name type="synonym">Culex aegypti</name>
    <dbReference type="NCBI Taxonomy" id="7159"/>
    <lineage>
        <taxon>Eukaryota</taxon>
        <taxon>Metazoa</taxon>
        <taxon>Ecdysozoa</taxon>
        <taxon>Arthropoda</taxon>
        <taxon>Hexapoda</taxon>
        <taxon>Insecta</taxon>
        <taxon>Pterygota</taxon>
        <taxon>Neoptera</taxon>
        <taxon>Endopterygota</taxon>
        <taxon>Diptera</taxon>
        <taxon>Nematocera</taxon>
        <taxon>Culicoidea</taxon>
        <taxon>Culicidae</taxon>
        <taxon>Culicinae</taxon>
        <taxon>Aedini</taxon>
        <taxon>Aedes</taxon>
        <taxon>Stegomyia</taxon>
    </lineage>
</organism>
<dbReference type="Proteomes" id="UP000008820">
    <property type="component" value="Chromosome 2"/>
</dbReference>
<dbReference type="AlphaFoldDB" id="A0A6I8TR41"/>
<sequence length="178" mass="20422">MSTPKRECSFLGCLLSPRLYGVIVGVVSLWAMMASLSASIYLMVKFNDIKDVPDSLKAYYRYAMIDTMLILIGVTVVGLYLVGIYKVNEHYLMPFIVLLVLDFLGYIVSEAVVRFSAHSSSKLPKDRWKQNLMEIVIFTCLFGLTTHIYRIFRHKRRLEEQRFGDYRSISSSAENIAL</sequence>
<proteinExistence type="predicted"/>
<evidence type="ECO:0000313" key="1">
    <source>
        <dbReference type="EnsemblMetazoa" id="AAEL023709-PA"/>
    </source>
</evidence>
<dbReference type="InParanoid" id="A0A6I8TR41"/>
<reference evidence="1 2" key="1">
    <citation type="submission" date="2017-06" db="EMBL/GenBank/DDBJ databases">
        <title>Aedes aegypti genome working group (AGWG) sequencing and assembly.</title>
        <authorList>
            <consortium name="Aedes aegypti Genome Working Group (AGWG)"/>
            <person name="Matthews B.J."/>
        </authorList>
    </citation>
    <scope>NUCLEOTIDE SEQUENCE [LARGE SCALE GENOMIC DNA]</scope>
    <source>
        <strain evidence="1 2">LVP_AGWG</strain>
    </source>
</reference>
<name>A0A6I8TR41_AEDAE</name>
<gene>
    <name evidence="1" type="primary">110675571</name>
</gene>
<keyword evidence="2" id="KW-1185">Reference proteome</keyword>
<reference evidence="1" key="2">
    <citation type="submission" date="2020-05" db="UniProtKB">
        <authorList>
            <consortium name="EnsemblMetazoa"/>
        </authorList>
    </citation>
    <scope>IDENTIFICATION</scope>
    <source>
        <strain evidence="1">LVP_AGWG</strain>
    </source>
</reference>
<dbReference type="OrthoDB" id="7735211at2759"/>
<evidence type="ECO:0000313" key="2">
    <source>
        <dbReference type="Proteomes" id="UP000008820"/>
    </source>
</evidence>
<accession>A0A6I8TR41</accession>
<dbReference type="EnsemblMetazoa" id="AAEL023709-RA">
    <property type="protein sequence ID" value="AAEL023709-PA"/>
    <property type="gene ID" value="AAEL023709"/>
</dbReference>